<dbReference type="Proteomes" id="UP000546031">
    <property type="component" value="Unassembled WGS sequence"/>
</dbReference>
<protein>
    <submittedName>
        <fullName evidence="1">Uncharacterized protein</fullName>
    </submittedName>
</protein>
<dbReference type="RefSeq" id="WP_176273155.1">
    <property type="nucleotide sequence ID" value="NZ_JABWTA010000001.1"/>
</dbReference>
<reference evidence="1 2" key="1">
    <citation type="submission" date="2020-06" db="EMBL/GenBank/DDBJ databases">
        <title>Altererythrobacter lutimaris sp. nov., a marine bacterium isolated from a tidal flat.</title>
        <authorList>
            <person name="Kim D."/>
            <person name="Yoo Y."/>
            <person name="Kim J.-J."/>
        </authorList>
    </citation>
    <scope>NUCLEOTIDE SEQUENCE [LARGE SCALE GENOMIC DNA]</scope>
    <source>
        <strain evidence="1 2">JGD-16</strain>
    </source>
</reference>
<dbReference type="EMBL" id="JABWTA010000001">
    <property type="protein sequence ID" value="NVE94932.1"/>
    <property type="molecule type" value="Genomic_DNA"/>
</dbReference>
<gene>
    <name evidence="1" type="ORF">HUO12_08495</name>
</gene>
<organism evidence="1 2">
    <name type="scientific">Altererythrobacter lutimaris</name>
    <dbReference type="NCBI Taxonomy" id="2743979"/>
    <lineage>
        <taxon>Bacteria</taxon>
        <taxon>Pseudomonadati</taxon>
        <taxon>Pseudomonadota</taxon>
        <taxon>Alphaproteobacteria</taxon>
        <taxon>Sphingomonadales</taxon>
        <taxon>Erythrobacteraceae</taxon>
        <taxon>Altererythrobacter</taxon>
    </lineage>
</organism>
<name>A0A850HHX6_9SPHN</name>
<keyword evidence="2" id="KW-1185">Reference proteome</keyword>
<proteinExistence type="predicted"/>
<sequence>MINQPTNNAPDIGDKEVLHQTVASLIDALKILDKQGLDVASIHLNQAIEEIGRSLLDTPD</sequence>
<accession>A0A850HHX6</accession>
<evidence type="ECO:0000313" key="2">
    <source>
        <dbReference type="Proteomes" id="UP000546031"/>
    </source>
</evidence>
<comment type="caution">
    <text evidence="1">The sequence shown here is derived from an EMBL/GenBank/DDBJ whole genome shotgun (WGS) entry which is preliminary data.</text>
</comment>
<evidence type="ECO:0000313" key="1">
    <source>
        <dbReference type="EMBL" id="NVE94932.1"/>
    </source>
</evidence>
<dbReference type="AlphaFoldDB" id="A0A850HHX6"/>